<dbReference type="EMBL" id="JBHSVR010000001">
    <property type="protein sequence ID" value="MFC6631964.1"/>
    <property type="molecule type" value="Genomic_DNA"/>
</dbReference>
<evidence type="ECO:0000256" key="3">
    <source>
        <dbReference type="ARBA" id="ARBA00022452"/>
    </source>
</evidence>
<evidence type="ECO:0000259" key="13">
    <source>
        <dbReference type="Pfam" id="PF07715"/>
    </source>
</evidence>
<gene>
    <name evidence="14" type="ORF">ACFQBM_01655</name>
</gene>
<dbReference type="InterPro" id="IPR039426">
    <property type="entry name" value="TonB-dep_rcpt-like"/>
</dbReference>
<evidence type="ECO:0000256" key="2">
    <source>
        <dbReference type="ARBA" id="ARBA00022448"/>
    </source>
</evidence>
<dbReference type="InterPro" id="IPR036942">
    <property type="entry name" value="Beta-barrel_TonB_sf"/>
</dbReference>
<keyword evidence="3 11" id="KW-1134">Transmembrane beta strand</keyword>
<dbReference type="PROSITE" id="PS51257">
    <property type="entry name" value="PROKAR_LIPOPROTEIN"/>
    <property type="match status" value="1"/>
</dbReference>
<accession>A0ABW1YGW0</accession>
<dbReference type="PANTHER" id="PTHR32552:SF81">
    <property type="entry name" value="TONB-DEPENDENT OUTER MEMBRANE RECEPTOR"/>
    <property type="match status" value="1"/>
</dbReference>
<evidence type="ECO:0000256" key="7">
    <source>
        <dbReference type="ARBA" id="ARBA00023065"/>
    </source>
</evidence>
<evidence type="ECO:0000313" key="15">
    <source>
        <dbReference type="Proteomes" id="UP001596425"/>
    </source>
</evidence>
<sequence length="759" mass="81946">MTKDKRDLRGYLLLAAVSASSCSLAAMAQASEEADSGIIEEYPAMEEITVTASRRSQNIQDVPAAVAAVDPETFTKSGLTSINDLLSYTPGYFATSGSTGGAGAGQRGRGSIGARGVAQQGSTAVTAVYVDDVPMTSNSGFSDGGALFFDGLLGDIERVEMIKGPQGTLFGATAISGAVRYISREPTLHSQRASLTADLSTTADGELNEMYRGFYSVPLVEDKLGLTVSGFSAKDGGYVDQVDAASGEVIQENANDGDDYGYSADLYFEPSDRLNLRLKGLKQETSFGMGSAVNIASLKGRETYGELTSNAAFGENEAGHQVLSGSLNYEFDGATLNITSSRVEYDLSLVQDYLQYASAMELVYGLAPGTLTEATFTTAKSSEKNVHEMRLTSTGEGKIEWITGLYHADESTDNFQHLVGRPGEYLGLYADFPSEYKELAAFGNLTYYITPDFDLTAGMRYAQTELGLTTSIDGVLALPGFTEYEPAEANIQTYLFTARYRPGENTSLYTRVASGYRPATASIPLMHPLTGEQLTETKIDQDDLWSYEFGAKGESADGLFSYDTALWYLDWKNFQTTVTYFGANSQDNANDGVEAYGFEGSFTVQPTADFNVVTAIAYTNSTLSGDEPGIFGSAGDPIPRVPEWTFSSMARYDYDLSSEMYGWLTGGFRYVDSAPSAFENGDPLNPATNMESDAHFLVDVSAGIEWRDTVFNLYVNNLFNERAYSAYFAQDIPGTDILNITGVPVKPRTIGLSATYSFE</sequence>
<evidence type="ECO:0000256" key="8">
    <source>
        <dbReference type="ARBA" id="ARBA00023077"/>
    </source>
</evidence>
<evidence type="ECO:0000256" key="4">
    <source>
        <dbReference type="ARBA" id="ARBA00022496"/>
    </source>
</evidence>
<evidence type="ECO:0000256" key="5">
    <source>
        <dbReference type="ARBA" id="ARBA00022692"/>
    </source>
</evidence>
<dbReference type="Proteomes" id="UP001596425">
    <property type="component" value="Unassembled WGS sequence"/>
</dbReference>
<dbReference type="Gene3D" id="2.40.170.20">
    <property type="entry name" value="TonB-dependent receptor, beta-barrel domain"/>
    <property type="match status" value="1"/>
</dbReference>
<evidence type="ECO:0000256" key="10">
    <source>
        <dbReference type="ARBA" id="ARBA00023237"/>
    </source>
</evidence>
<dbReference type="PANTHER" id="PTHR32552">
    <property type="entry name" value="FERRICHROME IRON RECEPTOR-RELATED"/>
    <property type="match status" value="1"/>
</dbReference>
<keyword evidence="7" id="KW-0406">Ion transport</keyword>
<keyword evidence="15" id="KW-1185">Reference proteome</keyword>
<evidence type="ECO:0000256" key="12">
    <source>
        <dbReference type="SAM" id="SignalP"/>
    </source>
</evidence>
<protein>
    <submittedName>
        <fullName evidence="14">TonB-dependent receptor</fullName>
    </submittedName>
</protein>
<dbReference type="RefSeq" id="WP_193194384.1">
    <property type="nucleotide sequence ID" value="NZ_JACZFR010000059.1"/>
</dbReference>
<keyword evidence="8" id="KW-0798">TonB box</keyword>
<organism evidence="14 15">
    <name type="scientific">Microbulbifer taiwanensis</name>
    <dbReference type="NCBI Taxonomy" id="986746"/>
    <lineage>
        <taxon>Bacteria</taxon>
        <taxon>Pseudomonadati</taxon>
        <taxon>Pseudomonadota</taxon>
        <taxon>Gammaproteobacteria</taxon>
        <taxon>Cellvibrionales</taxon>
        <taxon>Microbulbiferaceae</taxon>
        <taxon>Microbulbifer</taxon>
    </lineage>
</organism>
<keyword evidence="9 11" id="KW-0472">Membrane</keyword>
<dbReference type="PROSITE" id="PS52016">
    <property type="entry name" value="TONB_DEPENDENT_REC_3"/>
    <property type="match status" value="1"/>
</dbReference>
<keyword evidence="14" id="KW-0675">Receptor</keyword>
<evidence type="ECO:0000313" key="14">
    <source>
        <dbReference type="EMBL" id="MFC6631964.1"/>
    </source>
</evidence>
<proteinExistence type="inferred from homology"/>
<keyword evidence="5 11" id="KW-0812">Transmembrane</keyword>
<feature type="chain" id="PRO_5047501275" evidence="12">
    <location>
        <begin position="29"/>
        <end position="759"/>
    </location>
</feature>
<feature type="domain" description="TonB-dependent receptor plug" evidence="13">
    <location>
        <begin position="59"/>
        <end position="178"/>
    </location>
</feature>
<keyword evidence="4" id="KW-0410">Iron transport</keyword>
<name>A0ABW1YGW0_9GAMM</name>
<comment type="similarity">
    <text evidence="11">Belongs to the TonB-dependent receptor family.</text>
</comment>
<keyword evidence="12" id="KW-0732">Signal</keyword>
<dbReference type="InterPro" id="IPR012910">
    <property type="entry name" value="Plug_dom"/>
</dbReference>
<dbReference type="SUPFAM" id="SSF56935">
    <property type="entry name" value="Porins"/>
    <property type="match status" value="1"/>
</dbReference>
<keyword evidence="10 11" id="KW-0998">Cell outer membrane</keyword>
<comment type="subcellular location">
    <subcellularLocation>
        <location evidence="1 11">Cell outer membrane</location>
        <topology evidence="1 11">Multi-pass membrane protein</topology>
    </subcellularLocation>
</comment>
<evidence type="ECO:0000256" key="11">
    <source>
        <dbReference type="PROSITE-ProRule" id="PRU01360"/>
    </source>
</evidence>
<evidence type="ECO:0000256" key="9">
    <source>
        <dbReference type="ARBA" id="ARBA00023136"/>
    </source>
</evidence>
<evidence type="ECO:0000256" key="6">
    <source>
        <dbReference type="ARBA" id="ARBA00023004"/>
    </source>
</evidence>
<keyword evidence="2 11" id="KW-0813">Transport</keyword>
<reference evidence="15" key="1">
    <citation type="journal article" date="2019" name="Int. J. Syst. Evol. Microbiol.">
        <title>The Global Catalogue of Microorganisms (GCM) 10K type strain sequencing project: providing services to taxonomists for standard genome sequencing and annotation.</title>
        <authorList>
            <consortium name="The Broad Institute Genomics Platform"/>
            <consortium name="The Broad Institute Genome Sequencing Center for Infectious Disease"/>
            <person name="Wu L."/>
            <person name="Ma J."/>
        </authorList>
    </citation>
    <scope>NUCLEOTIDE SEQUENCE [LARGE SCALE GENOMIC DNA]</scope>
    <source>
        <strain evidence="15">CGMCC 1.13718</strain>
    </source>
</reference>
<dbReference type="Pfam" id="PF07715">
    <property type="entry name" value="Plug"/>
    <property type="match status" value="1"/>
</dbReference>
<comment type="caution">
    <text evidence="14">The sequence shown here is derived from an EMBL/GenBank/DDBJ whole genome shotgun (WGS) entry which is preliminary data.</text>
</comment>
<feature type="signal peptide" evidence="12">
    <location>
        <begin position="1"/>
        <end position="28"/>
    </location>
</feature>
<evidence type="ECO:0000256" key="1">
    <source>
        <dbReference type="ARBA" id="ARBA00004571"/>
    </source>
</evidence>
<keyword evidence="6" id="KW-0408">Iron</keyword>